<evidence type="ECO:0000313" key="10">
    <source>
        <dbReference type="Proteomes" id="UP000005408"/>
    </source>
</evidence>
<evidence type="ECO:0000256" key="5">
    <source>
        <dbReference type="ARBA" id="ARBA00022734"/>
    </source>
</evidence>
<evidence type="ECO:0000256" key="3">
    <source>
        <dbReference type="ARBA" id="ARBA00011233"/>
    </source>
</evidence>
<keyword evidence="5" id="KW-0430">Lectin</keyword>
<comment type="similarity">
    <text evidence="2">Belongs to the fucolectin family.</text>
</comment>
<dbReference type="SUPFAM" id="SSF49785">
    <property type="entry name" value="Galactose-binding domain-like"/>
    <property type="match status" value="1"/>
</dbReference>
<proteinExistence type="inferred from homology"/>
<comment type="subunit">
    <text evidence="3">Homotrimer.</text>
</comment>
<evidence type="ECO:0000256" key="2">
    <source>
        <dbReference type="ARBA" id="ARBA00010147"/>
    </source>
</evidence>
<dbReference type="GO" id="GO:0010185">
    <property type="term" value="P:regulation of cellular defense response"/>
    <property type="evidence" value="ECO:0007669"/>
    <property type="project" value="UniProtKB-ARBA"/>
</dbReference>
<evidence type="ECO:0000256" key="4">
    <source>
        <dbReference type="ARBA" id="ARBA00022723"/>
    </source>
</evidence>
<keyword evidence="7" id="KW-1015">Disulfide bond</keyword>
<dbReference type="Pfam" id="PF22633">
    <property type="entry name" value="F5_F8_type_C_2"/>
    <property type="match status" value="1"/>
</dbReference>
<keyword evidence="4" id="KW-0479">Metal-binding</keyword>
<dbReference type="Gene3D" id="2.60.120.260">
    <property type="entry name" value="Galactose-binding domain-like"/>
    <property type="match status" value="1"/>
</dbReference>
<dbReference type="InterPro" id="IPR008979">
    <property type="entry name" value="Galactose-bd-like_sf"/>
</dbReference>
<dbReference type="GO" id="GO:0001868">
    <property type="term" value="P:regulation of complement activation, lectin pathway"/>
    <property type="evidence" value="ECO:0007669"/>
    <property type="project" value="UniProtKB-ARBA"/>
</dbReference>
<dbReference type="InterPro" id="IPR006585">
    <property type="entry name" value="FTP1"/>
</dbReference>
<keyword evidence="6" id="KW-0106">Calcium</keyword>
<dbReference type="SMART" id="SM00607">
    <property type="entry name" value="FTP"/>
    <property type="match status" value="1"/>
</dbReference>
<dbReference type="GO" id="GO:0046872">
    <property type="term" value="F:metal ion binding"/>
    <property type="evidence" value="ECO:0007669"/>
    <property type="project" value="UniProtKB-KW"/>
</dbReference>
<protein>
    <recommendedName>
        <fullName evidence="8">Fucolectin tachylectin-4 pentraxin-1 domain-containing protein</fullName>
    </recommendedName>
</protein>
<dbReference type="EnsemblMetazoa" id="G30589.3">
    <property type="protein sequence ID" value="G30589.3:cds"/>
    <property type="gene ID" value="G30589"/>
</dbReference>
<evidence type="ECO:0000256" key="7">
    <source>
        <dbReference type="ARBA" id="ARBA00023157"/>
    </source>
</evidence>
<sequence length="166" mass="18532">MRSLLITALIYVQHVNVISSNAVFTNVAYSKPVTLSSEHGLYPGTNAVNGLLSDFTHTATEKLPWLRIDLGAQHLVHEIEVFARSDCCGNQLHDFDVKVGENIHDMEFCGHFTGHAFTGQRIATFCPHNTMGRYVQLQIVSGNSNVLTPAEVLVWGVHVQRKRRIH</sequence>
<reference evidence="9" key="1">
    <citation type="submission" date="2022-08" db="UniProtKB">
        <authorList>
            <consortium name="EnsemblMetazoa"/>
        </authorList>
    </citation>
    <scope>IDENTIFICATION</scope>
    <source>
        <strain evidence="9">05x7-T-G4-1.051#20</strain>
    </source>
</reference>
<dbReference type="AlphaFoldDB" id="A0A8W8LZN0"/>
<feature type="domain" description="Fucolectin tachylectin-4 pentraxin-1" evidence="8">
    <location>
        <begin position="24"/>
        <end position="160"/>
    </location>
</feature>
<accession>A0A8W8LZN0</accession>
<name>A0A8W8LZN0_MAGGI</name>
<dbReference type="PANTHER" id="PTHR45713:SF6">
    <property type="entry name" value="F5_8 TYPE C DOMAIN-CONTAINING PROTEIN"/>
    <property type="match status" value="1"/>
</dbReference>
<dbReference type="EnsemblMetazoa" id="G30589.1">
    <property type="protein sequence ID" value="G30589.1:cds"/>
    <property type="gene ID" value="G30589"/>
</dbReference>
<evidence type="ECO:0000259" key="8">
    <source>
        <dbReference type="SMART" id="SM00607"/>
    </source>
</evidence>
<organism evidence="9 10">
    <name type="scientific">Magallana gigas</name>
    <name type="common">Pacific oyster</name>
    <name type="synonym">Crassostrea gigas</name>
    <dbReference type="NCBI Taxonomy" id="29159"/>
    <lineage>
        <taxon>Eukaryota</taxon>
        <taxon>Metazoa</taxon>
        <taxon>Spiralia</taxon>
        <taxon>Lophotrochozoa</taxon>
        <taxon>Mollusca</taxon>
        <taxon>Bivalvia</taxon>
        <taxon>Autobranchia</taxon>
        <taxon>Pteriomorphia</taxon>
        <taxon>Ostreida</taxon>
        <taxon>Ostreoidea</taxon>
        <taxon>Ostreidae</taxon>
        <taxon>Magallana</taxon>
    </lineage>
</organism>
<dbReference type="EnsemblMetazoa" id="G30589.4">
    <property type="protein sequence ID" value="G30589.4:cds"/>
    <property type="gene ID" value="G30589"/>
</dbReference>
<dbReference type="PANTHER" id="PTHR45713">
    <property type="entry name" value="FTP DOMAIN-CONTAINING PROTEIN"/>
    <property type="match status" value="1"/>
</dbReference>
<dbReference type="InterPro" id="IPR051941">
    <property type="entry name" value="BG_Antigen-Binding_Lectin"/>
</dbReference>
<comment type="function">
    <text evidence="1">Acts as a defensive agent. Recognizes blood group fucosylated oligosaccharides including A, B, H and Lewis B-type antigens. Does not recognize Lewis A antigen and has low affinity for monovalent haptens.</text>
</comment>
<evidence type="ECO:0000256" key="1">
    <source>
        <dbReference type="ARBA" id="ARBA00002219"/>
    </source>
</evidence>
<dbReference type="EnsemblMetazoa" id="G30589.2">
    <property type="protein sequence ID" value="G30589.2:cds"/>
    <property type="gene ID" value="G30589"/>
</dbReference>
<dbReference type="Proteomes" id="UP000005408">
    <property type="component" value="Unassembled WGS sequence"/>
</dbReference>
<evidence type="ECO:0000256" key="6">
    <source>
        <dbReference type="ARBA" id="ARBA00022837"/>
    </source>
</evidence>
<evidence type="ECO:0000313" key="9">
    <source>
        <dbReference type="EnsemblMetazoa" id="G30589.4:cds"/>
    </source>
</evidence>
<keyword evidence="10" id="KW-1185">Reference proteome</keyword>
<dbReference type="GO" id="GO:0042806">
    <property type="term" value="F:fucose binding"/>
    <property type="evidence" value="ECO:0007669"/>
    <property type="project" value="UniProtKB-ARBA"/>
</dbReference>
<dbReference type="EnsemblMetazoa" id="G30589.5">
    <property type="protein sequence ID" value="G30589.5:cds"/>
    <property type="gene ID" value="G30589"/>
</dbReference>